<name>A0A183J3W0_9BILA</name>
<dbReference type="Proteomes" id="UP000270296">
    <property type="component" value="Unassembled WGS sequence"/>
</dbReference>
<sequence length="134" mass="15685">MLPMPKQMSRSEEVGVDCSCWPEVIGCRETDTANNNYEHLSDVCETNSLIVGKTQFSNKHIHQTASTFSTGPRPKQSQILHLVTRDSRLTWNPHFVHATPYRHLKLNNVSHRRYLAETHQLLYEKWRDRPTKSW</sequence>
<evidence type="ECO:0000313" key="3">
    <source>
        <dbReference type="WBParaSite" id="SBAD_0001092701-mRNA-1"/>
    </source>
</evidence>
<reference evidence="3" key="1">
    <citation type="submission" date="2016-06" db="UniProtKB">
        <authorList>
            <consortium name="WormBaseParasite"/>
        </authorList>
    </citation>
    <scope>IDENTIFICATION</scope>
</reference>
<gene>
    <name evidence="1" type="ORF">SBAD_LOCUS10558</name>
</gene>
<evidence type="ECO:0000313" key="2">
    <source>
        <dbReference type="Proteomes" id="UP000270296"/>
    </source>
</evidence>
<dbReference type="AlphaFoldDB" id="A0A183J3W0"/>
<evidence type="ECO:0000313" key="1">
    <source>
        <dbReference type="EMBL" id="VDP32788.1"/>
    </source>
</evidence>
<protein>
    <submittedName>
        <fullName evidence="3">Spondin domain-containing protein</fullName>
    </submittedName>
</protein>
<dbReference type="WBParaSite" id="SBAD_0001092701-mRNA-1">
    <property type="protein sequence ID" value="SBAD_0001092701-mRNA-1"/>
    <property type="gene ID" value="SBAD_0001092701"/>
</dbReference>
<dbReference type="EMBL" id="UZAM01014249">
    <property type="protein sequence ID" value="VDP32788.1"/>
    <property type="molecule type" value="Genomic_DNA"/>
</dbReference>
<proteinExistence type="predicted"/>
<keyword evidence="2" id="KW-1185">Reference proteome</keyword>
<organism evidence="3">
    <name type="scientific">Soboliphyme baturini</name>
    <dbReference type="NCBI Taxonomy" id="241478"/>
    <lineage>
        <taxon>Eukaryota</taxon>
        <taxon>Metazoa</taxon>
        <taxon>Ecdysozoa</taxon>
        <taxon>Nematoda</taxon>
        <taxon>Enoplea</taxon>
        <taxon>Dorylaimia</taxon>
        <taxon>Dioctophymatida</taxon>
        <taxon>Dioctophymatoidea</taxon>
        <taxon>Soboliphymatidae</taxon>
        <taxon>Soboliphyme</taxon>
    </lineage>
</organism>
<reference evidence="1 2" key="2">
    <citation type="submission" date="2018-11" db="EMBL/GenBank/DDBJ databases">
        <authorList>
            <consortium name="Pathogen Informatics"/>
        </authorList>
    </citation>
    <scope>NUCLEOTIDE SEQUENCE [LARGE SCALE GENOMIC DNA]</scope>
</reference>
<accession>A0A183J3W0</accession>